<dbReference type="Proteomes" id="UP000261284">
    <property type="component" value="Unassembled WGS sequence"/>
</dbReference>
<reference evidence="1 2" key="1">
    <citation type="submission" date="2018-08" db="EMBL/GenBank/DDBJ databases">
        <title>Chitinophagaceae sp. K23C18032701, a novel bacterium isolated from forest soil.</title>
        <authorList>
            <person name="Wang C."/>
        </authorList>
    </citation>
    <scope>NUCLEOTIDE SEQUENCE [LARGE SCALE GENOMIC DNA]</scope>
    <source>
        <strain evidence="1 2">K23C18032701</strain>
    </source>
</reference>
<proteinExistence type="predicted"/>
<sequence length="94" mass="10038">MKKAKIMLIAIAMIATLGGVFAFKSAKFTGSPVYLQPTSTTALVTLAGTWSLTPEDAISTYSSAQINTAVYEPYFVITSMPANFTTTVVYLTAE</sequence>
<organism evidence="1 2">
    <name type="scientific">Deminuibacter soli</name>
    <dbReference type="NCBI Taxonomy" id="2291815"/>
    <lineage>
        <taxon>Bacteria</taxon>
        <taxon>Pseudomonadati</taxon>
        <taxon>Bacteroidota</taxon>
        <taxon>Chitinophagia</taxon>
        <taxon>Chitinophagales</taxon>
        <taxon>Chitinophagaceae</taxon>
        <taxon>Deminuibacter</taxon>
    </lineage>
</organism>
<evidence type="ECO:0000313" key="2">
    <source>
        <dbReference type="Proteomes" id="UP000261284"/>
    </source>
</evidence>
<accession>A0A3E1NJW5</accession>
<name>A0A3E1NJW5_9BACT</name>
<keyword evidence="2" id="KW-1185">Reference proteome</keyword>
<dbReference type="EMBL" id="QTJU01000003">
    <property type="protein sequence ID" value="RFM28225.1"/>
    <property type="molecule type" value="Genomic_DNA"/>
</dbReference>
<dbReference type="AlphaFoldDB" id="A0A3E1NJW5"/>
<comment type="caution">
    <text evidence="1">The sequence shown here is derived from an EMBL/GenBank/DDBJ whole genome shotgun (WGS) entry which is preliminary data.</text>
</comment>
<protein>
    <submittedName>
        <fullName evidence="1">Uncharacterized protein</fullName>
    </submittedName>
</protein>
<dbReference type="RefSeq" id="WP_116847471.1">
    <property type="nucleotide sequence ID" value="NZ_QTJU01000003.1"/>
</dbReference>
<gene>
    <name evidence="1" type="ORF">DXN05_11955</name>
</gene>
<evidence type="ECO:0000313" key="1">
    <source>
        <dbReference type="EMBL" id="RFM28225.1"/>
    </source>
</evidence>